<reference evidence="8 9" key="1">
    <citation type="submission" date="2019-06" db="EMBL/GenBank/DDBJ databases">
        <title>Sequencing the genomes of 1000 actinobacteria strains.</title>
        <authorList>
            <person name="Klenk H.-P."/>
        </authorList>
    </citation>
    <scope>NUCLEOTIDE SEQUENCE [LARGE SCALE GENOMIC DNA]</scope>
    <source>
        <strain evidence="8 9">DSM 26477</strain>
    </source>
</reference>
<gene>
    <name evidence="8" type="ORF">FB562_0314</name>
</gene>
<dbReference type="InterPro" id="IPR009078">
    <property type="entry name" value="Ferritin-like_SF"/>
</dbReference>
<keyword evidence="3" id="KW-0560">Oxidoreductase</keyword>
<dbReference type="GO" id="GO:0006826">
    <property type="term" value="P:iron ion transport"/>
    <property type="evidence" value="ECO:0007669"/>
    <property type="project" value="InterPro"/>
</dbReference>
<keyword evidence="4 5" id="KW-0408">Iron</keyword>
<evidence type="ECO:0000256" key="2">
    <source>
        <dbReference type="ARBA" id="ARBA00022723"/>
    </source>
</evidence>
<dbReference type="Pfam" id="PF00210">
    <property type="entry name" value="Ferritin"/>
    <property type="match status" value="1"/>
</dbReference>
<feature type="binding site" evidence="5">
    <location>
        <position position="68"/>
    </location>
    <ligand>
        <name>Fe cation</name>
        <dbReference type="ChEBI" id="CHEBI:24875"/>
        <label>1</label>
    </ligand>
</feature>
<protein>
    <recommendedName>
        <fullName evidence="6">Ferritin</fullName>
    </recommendedName>
</protein>
<dbReference type="EMBL" id="VFOM01000001">
    <property type="protein sequence ID" value="TQL47259.1"/>
    <property type="molecule type" value="Genomic_DNA"/>
</dbReference>
<feature type="binding site" evidence="5">
    <location>
        <position position="112"/>
    </location>
    <ligand>
        <name>Fe cation</name>
        <dbReference type="ChEBI" id="CHEBI:24875"/>
        <label>1</label>
    </ligand>
</feature>
<keyword evidence="9" id="KW-1185">Reference proteome</keyword>
<dbReference type="InterPro" id="IPR009040">
    <property type="entry name" value="Ferritin-like_diiron"/>
</dbReference>
<proteinExistence type="predicted"/>
<dbReference type="PANTHER" id="PTHR11431:SF127">
    <property type="entry name" value="BACTERIAL NON-HEME FERRITIN"/>
    <property type="match status" value="1"/>
</dbReference>
<dbReference type="GO" id="GO:0005829">
    <property type="term" value="C:cytosol"/>
    <property type="evidence" value="ECO:0007669"/>
    <property type="project" value="TreeGrafter"/>
</dbReference>
<dbReference type="CDD" id="cd01055">
    <property type="entry name" value="Nonheme_Ferritin"/>
    <property type="match status" value="1"/>
</dbReference>
<dbReference type="SUPFAM" id="SSF47240">
    <property type="entry name" value="Ferritin-like"/>
    <property type="match status" value="1"/>
</dbReference>
<evidence type="ECO:0000259" key="7">
    <source>
        <dbReference type="PROSITE" id="PS50905"/>
    </source>
</evidence>
<accession>A0A542YGP8</accession>
<dbReference type="InterPro" id="IPR001519">
    <property type="entry name" value="Ferritin"/>
</dbReference>
<feature type="binding site" evidence="5">
    <location>
        <position position="145"/>
    </location>
    <ligand>
        <name>Fe cation</name>
        <dbReference type="ChEBI" id="CHEBI:24875"/>
        <label>1</label>
    </ligand>
</feature>
<evidence type="ECO:0000256" key="4">
    <source>
        <dbReference type="ARBA" id="ARBA00023004"/>
    </source>
</evidence>
<feature type="binding site" evidence="5">
    <location>
        <position position="35"/>
    </location>
    <ligand>
        <name>Fe cation</name>
        <dbReference type="ChEBI" id="CHEBI:24875"/>
        <label>1</label>
    </ligand>
</feature>
<comment type="caution">
    <text evidence="8">The sequence shown here is derived from an EMBL/GenBank/DDBJ whole genome shotgun (WGS) entry which is preliminary data.</text>
</comment>
<sequence>MRAYPWVRFVAPQSSFSCMTQASFDTLLAEQIGHEFEAAQQYIAIAVWYDNRDLPQLAKHFYAQSLEERNHAMMLVQYRLDRDLGVVIPGVPTVQSEFADEREPIVLALAQEKRVTEQIEALFAAARSETDALGEQFMLWFLKEQVEEVASMSTLLTIVERAENLFDVENYLVRESIGDGGHDANAPQAAGGAV</sequence>
<dbReference type="GO" id="GO:0004322">
    <property type="term" value="F:ferroxidase activity"/>
    <property type="evidence" value="ECO:0007669"/>
    <property type="project" value="TreeGrafter"/>
</dbReference>
<dbReference type="PANTHER" id="PTHR11431">
    <property type="entry name" value="FERRITIN"/>
    <property type="match status" value="1"/>
</dbReference>
<dbReference type="Gene3D" id="1.20.1260.10">
    <property type="match status" value="1"/>
</dbReference>
<dbReference type="AlphaFoldDB" id="A0A542YGP8"/>
<evidence type="ECO:0000256" key="1">
    <source>
        <dbReference type="ARBA" id="ARBA00022434"/>
    </source>
</evidence>
<keyword evidence="2 5" id="KW-0479">Metal-binding</keyword>
<feature type="domain" description="Ferritin-like diiron" evidence="7">
    <location>
        <begin position="18"/>
        <end position="163"/>
    </location>
</feature>
<dbReference type="InterPro" id="IPR041719">
    <property type="entry name" value="Ferritin_prok"/>
</dbReference>
<evidence type="ECO:0000256" key="6">
    <source>
        <dbReference type="RuleBase" id="RU361145"/>
    </source>
</evidence>
<dbReference type="Proteomes" id="UP000317998">
    <property type="component" value="Unassembled WGS sequence"/>
</dbReference>
<dbReference type="PROSITE" id="PS50905">
    <property type="entry name" value="FERRITIN_LIKE"/>
    <property type="match status" value="1"/>
</dbReference>
<feature type="binding site" evidence="5">
    <location>
        <position position="71"/>
    </location>
    <ligand>
        <name>Fe cation</name>
        <dbReference type="ChEBI" id="CHEBI:24875"/>
        <label>1</label>
    </ligand>
</feature>
<dbReference type="GO" id="GO:0008198">
    <property type="term" value="F:ferrous iron binding"/>
    <property type="evidence" value="ECO:0007669"/>
    <property type="project" value="TreeGrafter"/>
</dbReference>
<evidence type="ECO:0000313" key="8">
    <source>
        <dbReference type="EMBL" id="TQL47259.1"/>
    </source>
</evidence>
<dbReference type="GO" id="GO:0008199">
    <property type="term" value="F:ferric iron binding"/>
    <property type="evidence" value="ECO:0007669"/>
    <property type="project" value="InterPro"/>
</dbReference>
<evidence type="ECO:0000313" key="9">
    <source>
        <dbReference type="Proteomes" id="UP000317998"/>
    </source>
</evidence>
<dbReference type="InterPro" id="IPR012347">
    <property type="entry name" value="Ferritin-like"/>
</dbReference>
<evidence type="ECO:0000256" key="3">
    <source>
        <dbReference type="ARBA" id="ARBA00023002"/>
    </source>
</evidence>
<evidence type="ECO:0000256" key="5">
    <source>
        <dbReference type="PIRSR" id="PIRSR601519-1"/>
    </source>
</evidence>
<dbReference type="GO" id="GO:0006879">
    <property type="term" value="P:intracellular iron ion homeostasis"/>
    <property type="evidence" value="ECO:0007669"/>
    <property type="project" value="UniProtKB-KW"/>
</dbReference>
<name>A0A542YGP8_9MICO</name>
<dbReference type="InterPro" id="IPR008331">
    <property type="entry name" value="Ferritin_DPS_dom"/>
</dbReference>
<organism evidence="8 9">
    <name type="scientific">Homoserinimonas aerilata</name>
    <dbReference type="NCBI Taxonomy" id="1162970"/>
    <lineage>
        <taxon>Bacteria</taxon>
        <taxon>Bacillati</taxon>
        <taxon>Actinomycetota</taxon>
        <taxon>Actinomycetes</taxon>
        <taxon>Micrococcales</taxon>
        <taxon>Microbacteriaceae</taxon>
        <taxon>Homoserinimonas</taxon>
    </lineage>
</organism>
<keyword evidence="1 6" id="KW-0409">Iron storage</keyword>